<evidence type="ECO:0000256" key="1">
    <source>
        <dbReference type="SAM" id="MobiDB-lite"/>
    </source>
</evidence>
<feature type="region of interest" description="Disordered" evidence="1">
    <location>
        <begin position="1"/>
        <end position="31"/>
    </location>
</feature>
<dbReference type="EMBL" id="JACIJR010000016">
    <property type="protein sequence ID" value="MBB5730988.1"/>
    <property type="molecule type" value="Genomic_DNA"/>
</dbReference>
<evidence type="ECO:0000313" key="2">
    <source>
        <dbReference type="EMBL" id="MBB5730988.1"/>
    </source>
</evidence>
<name>A0A7W9BWK1_9SPHN</name>
<reference evidence="2 3" key="1">
    <citation type="submission" date="2020-08" db="EMBL/GenBank/DDBJ databases">
        <title>Genomic Encyclopedia of Type Strains, Phase IV (KMG-IV): sequencing the most valuable type-strain genomes for metagenomic binning, comparative biology and taxonomic classification.</title>
        <authorList>
            <person name="Goeker M."/>
        </authorList>
    </citation>
    <scope>NUCLEOTIDE SEQUENCE [LARGE SCALE GENOMIC DNA]</scope>
    <source>
        <strain evidence="2 3">DSM 103336</strain>
    </source>
</reference>
<organism evidence="2 3">
    <name type="scientific">Sphingomonas prati</name>
    <dbReference type="NCBI Taxonomy" id="1843237"/>
    <lineage>
        <taxon>Bacteria</taxon>
        <taxon>Pseudomonadati</taxon>
        <taxon>Pseudomonadota</taxon>
        <taxon>Alphaproteobacteria</taxon>
        <taxon>Sphingomonadales</taxon>
        <taxon>Sphingomonadaceae</taxon>
        <taxon>Sphingomonas</taxon>
    </lineage>
</organism>
<gene>
    <name evidence="2" type="ORF">FHS99_003496</name>
</gene>
<proteinExistence type="predicted"/>
<evidence type="ECO:0000313" key="3">
    <source>
        <dbReference type="Proteomes" id="UP000546701"/>
    </source>
</evidence>
<dbReference type="Proteomes" id="UP000546701">
    <property type="component" value="Unassembled WGS sequence"/>
</dbReference>
<keyword evidence="3" id="KW-1185">Reference proteome</keyword>
<accession>A0A7W9BWK1</accession>
<comment type="caution">
    <text evidence="2">The sequence shown here is derived from an EMBL/GenBank/DDBJ whole genome shotgun (WGS) entry which is preliminary data.</text>
</comment>
<protein>
    <submittedName>
        <fullName evidence="2">Uncharacterized protein</fullName>
    </submittedName>
</protein>
<feature type="compositionally biased region" description="Basic and acidic residues" evidence="1">
    <location>
        <begin position="14"/>
        <end position="26"/>
    </location>
</feature>
<sequence length="63" mass="7088">MPIYDDWCETGEQVEGRKRPDGDRAGRWPRRNLGPNLGSPRLIVLVCDWLGYALGAVVCVSSW</sequence>
<dbReference type="AlphaFoldDB" id="A0A7W9BWK1"/>